<keyword evidence="6" id="KW-1185">Reference proteome</keyword>
<evidence type="ECO:0000256" key="2">
    <source>
        <dbReference type="ARBA" id="ARBA00023125"/>
    </source>
</evidence>
<accession>A0A329MGY5</accession>
<evidence type="ECO:0000256" key="3">
    <source>
        <dbReference type="ARBA" id="ARBA00023163"/>
    </source>
</evidence>
<organism evidence="5 6">
    <name type="scientific">Paenibacillus contaminans</name>
    <dbReference type="NCBI Taxonomy" id="450362"/>
    <lineage>
        <taxon>Bacteria</taxon>
        <taxon>Bacillati</taxon>
        <taxon>Bacillota</taxon>
        <taxon>Bacilli</taxon>
        <taxon>Bacillales</taxon>
        <taxon>Paenibacillaceae</taxon>
        <taxon>Paenibacillus</taxon>
    </lineage>
</organism>
<dbReference type="InterPro" id="IPR020449">
    <property type="entry name" value="Tscrpt_reg_AraC-type_HTH"/>
</dbReference>
<keyword evidence="1" id="KW-0805">Transcription regulation</keyword>
<dbReference type="OrthoDB" id="249627at2"/>
<dbReference type="InterPro" id="IPR018060">
    <property type="entry name" value="HTH_AraC"/>
</dbReference>
<protein>
    <recommendedName>
        <fullName evidence="4">HTH araC/xylS-type domain-containing protein</fullName>
    </recommendedName>
</protein>
<dbReference type="Proteomes" id="UP000250369">
    <property type="component" value="Unassembled WGS sequence"/>
</dbReference>
<dbReference type="PROSITE" id="PS01124">
    <property type="entry name" value="HTH_ARAC_FAMILY_2"/>
    <property type="match status" value="1"/>
</dbReference>
<dbReference type="PANTHER" id="PTHR43280:SF2">
    <property type="entry name" value="HTH-TYPE TRANSCRIPTIONAL REGULATOR EXSA"/>
    <property type="match status" value="1"/>
</dbReference>
<reference evidence="5 6" key="1">
    <citation type="journal article" date="2009" name="Int. J. Syst. Evol. Microbiol.">
        <title>Paenibacillus contaminans sp. nov., isolated from a contaminated laboratory plate.</title>
        <authorList>
            <person name="Chou J.H."/>
            <person name="Lee J.H."/>
            <person name="Lin M.C."/>
            <person name="Chang P.S."/>
            <person name="Arun A.B."/>
            <person name="Young C.C."/>
            <person name="Chen W.M."/>
        </authorList>
    </citation>
    <scope>NUCLEOTIDE SEQUENCE [LARGE SCALE GENOMIC DNA]</scope>
    <source>
        <strain evidence="5 6">CKOBP-6</strain>
    </source>
</reference>
<keyword evidence="3" id="KW-0804">Transcription</keyword>
<dbReference type="InterPro" id="IPR037923">
    <property type="entry name" value="HTH-like"/>
</dbReference>
<dbReference type="SUPFAM" id="SSF46689">
    <property type="entry name" value="Homeodomain-like"/>
    <property type="match status" value="2"/>
</dbReference>
<comment type="caution">
    <text evidence="5">The sequence shown here is derived from an EMBL/GenBank/DDBJ whole genome shotgun (WGS) entry which is preliminary data.</text>
</comment>
<dbReference type="EMBL" id="QMFB01000013">
    <property type="protein sequence ID" value="RAV19155.1"/>
    <property type="molecule type" value="Genomic_DNA"/>
</dbReference>
<evidence type="ECO:0000313" key="5">
    <source>
        <dbReference type="EMBL" id="RAV19155.1"/>
    </source>
</evidence>
<evidence type="ECO:0000313" key="6">
    <source>
        <dbReference type="Proteomes" id="UP000250369"/>
    </source>
</evidence>
<dbReference type="AlphaFoldDB" id="A0A329MGY5"/>
<dbReference type="Gene3D" id="1.10.10.60">
    <property type="entry name" value="Homeodomain-like"/>
    <property type="match status" value="2"/>
</dbReference>
<dbReference type="SUPFAM" id="SSF51215">
    <property type="entry name" value="Regulatory protein AraC"/>
    <property type="match status" value="1"/>
</dbReference>
<dbReference type="GO" id="GO:0003700">
    <property type="term" value="F:DNA-binding transcription factor activity"/>
    <property type="evidence" value="ECO:0007669"/>
    <property type="project" value="InterPro"/>
</dbReference>
<keyword evidence="2" id="KW-0238">DNA-binding</keyword>
<dbReference type="PRINTS" id="PR00032">
    <property type="entry name" value="HTHARAC"/>
</dbReference>
<dbReference type="GO" id="GO:0043565">
    <property type="term" value="F:sequence-specific DNA binding"/>
    <property type="evidence" value="ECO:0007669"/>
    <property type="project" value="InterPro"/>
</dbReference>
<evidence type="ECO:0000256" key="1">
    <source>
        <dbReference type="ARBA" id="ARBA00023015"/>
    </source>
</evidence>
<dbReference type="InterPro" id="IPR003313">
    <property type="entry name" value="AraC-bd"/>
</dbReference>
<gene>
    <name evidence="5" type="ORF">DQG23_21690</name>
</gene>
<dbReference type="PANTHER" id="PTHR43280">
    <property type="entry name" value="ARAC-FAMILY TRANSCRIPTIONAL REGULATOR"/>
    <property type="match status" value="1"/>
</dbReference>
<sequence length="295" mass="34557">MELRMLKLRETVVVDKIVSFHYKELPKDYVEDVGLNYSFWQFLYVDKGEIELITEQSEFHMRQGDILFLPPHQLRRGRANPKNPPNLLIVSFDCRSSFLVRLKNKCFQVDDGKRNFLTQMIKEGRNTFDPSPLEKQKESIARRKNALFGCEHMVKNYMEILLISMIRESESHLPTGKLTSTQKEKQEKEIASRVVAHIDVHLQANLSLDNIVDAFSISRTQLYYIFKKEIGCGVTEYIKMKRIDKAKTYIREEKYNYTEIADLLGYNSVHYFSKDFKKTTGMSPSEYAKTIVARI</sequence>
<proteinExistence type="predicted"/>
<evidence type="ECO:0000259" key="4">
    <source>
        <dbReference type="PROSITE" id="PS01124"/>
    </source>
</evidence>
<dbReference type="Pfam" id="PF12833">
    <property type="entry name" value="HTH_18"/>
    <property type="match status" value="1"/>
</dbReference>
<dbReference type="Pfam" id="PF02311">
    <property type="entry name" value="AraC_binding"/>
    <property type="match status" value="1"/>
</dbReference>
<dbReference type="InterPro" id="IPR009057">
    <property type="entry name" value="Homeodomain-like_sf"/>
</dbReference>
<dbReference type="SMART" id="SM00342">
    <property type="entry name" value="HTH_ARAC"/>
    <property type="match status" value="1"/>
</dbReference>
<name>A0A329MGY5_9BACL</name>
<feature type="domain" description="HTH araC/xylS-type" evidence="4">
    <location>
        <begin position="192"/>
        <end position="290"/>
    </location>
</feature>
<dbReference type="RefSeq" id="WP_113032974.1">
    <property type="nucleotide sequence ID" value="NZ_QMFB01000013.1"/>
</dbReference>